<gene>
    <name evidence="3" type="ORF">RIB2604_02604500</name>
</gene>
<comment type="caution">
    <text evidence="3">The sequence shown here is derived from an EMBL/GenBank/DDBJ whole genome shotgun (WGS) entry which is preliminary data.</text>
</comment>
<dbReference type="AlphaFoldDB" id="A0A146FTB5"/>
<reference evidence="3 4" key="1">
    <citation type="journal article" date="2016" name="DNA Res.">
        <title>Genome sequence of Aspergillus luchuensis NBRC 4314.</title>
        <authorList>
            <person name="Yamada O."/>
            <person name="Machida M."/>
            <person name="Hosoyama A."/>
            <person name="Goto M."/>
            <person name="Takahashi T."/>
            <person name="Futagami T."/>
            <person name="Yamagata Y."/>
            <person name="Takeuchi M."/>
            <person name="Kobayashi T."/>
            <person name="Koike H."/>
            <person name="Abe K."/>
            <person name="Asai K."/>
            <person name="Arita M."/>
            <person name="Fujita N."/>
            <person name="Fukuda K."/>
            <person name="Higa K."/>
            <person name="Horikawa H."/>
            <person name="Ishikawa T."/>
            <person name="Jinno K."/>
            <person name="Kato Y."/>
            <person name="Kirimura K."/>
            <person name="Mizutani O."/>
            <person name="Nakasone K."/>
            <person name="Sano M."/>
            <person name="Shiraishi Y."/>
            <person name="Tsukahara M."/>
            <person name="Gomi K."/>
        </authorList>
    </citation>
    <scope>NUCLEOTIDE SEQUENCE [LARGE SCALE GENOMIC DNA]</scope>
    <source>
        <strain evidence="3 4">RIB 2604</strain>
    </source>
</reference>
<protein>
    <submittedName>
        <fullName evidence="3">Ferrochelatase, mitochondrial</fullName>
    </submittedName>
</protein>
<evidence type="ECO:0000313" key="4">
    <source>
        <dbReference type="Proteomes" id="UP000075230"/>
    </source>
</evidence>
<organism evidence="3 4">
    <name type="scientific">Aspergillus kawachii</name>
    <name type="common">White koji mold</name>
    <name type="synonym">Aspergillus awamori var. kawachi</name>
    <dbReference type="NCBI Taxonomy" id="1069201"/>
    <lineage>
        <taxon>Eukaryota</taxon>
        <taxon>Fungi</taxon>
        <taxon>Dikarya</taxon>
        <taxon>Ascomycota</taxon>
        <taxon>Pezizomycotina</taxon>
        <taxon>Eurotiomycetes</taxon>
        <taxon>Eurotiomycetidae</taxon>
        <taxon>Eurotiales</taxon>
        <taxon>Aspergillaceae</taxon>
        <taxon>Aspergillus</taxon>
        <taxon>Aspergillus subgen. Circumdati</taxon>
    </lineage>
</organism>
<evidence type="ECO:0000313" key="3">
    <source>
        <dbReference type="EMBL" id="GAT28805.1"/>
    </source>
</evidence>
<dbReference type="EMBL" id="BCWF01000025">
    <property type="protein sequence ID" value="GAT28805.1"/>
    <property type="molecule type" value="Genomic_DNA"/>
</dbReference>
<dbReference type="Proteomes" id="UP000075230">
    <property type="component" value="Unassembled WGS sequence"/>
</dbReference>
<feature type="region of interest" description="Disordered" evidence="1">
    <location>
        <begin position="35"/>
        <end position="73"/>
    </location>
</feature>
<reference evidence="4" key="2">
    <citation type="submission" date="2016-02" db="EMBL/GenBank/DDBJ databases">
        <title>Genome sequencing of Aspergillus luchuensis NBRC 4314.</title>
        <authorList>
            <person name="Yamada O."/>
        </authorList>
    </citation>
    <scope>NUCLEOTIDE SEQUENCE [LARGE SCALE GENOMIC DNA]</scope>
    <source>
        <strain evidence="4">RIB 2604</strain>
    </source>
</reference>
<feature type="signal peptide" evidence="2">
    <location>
        <begin position="1"/>
        <end position="19"/>
    </location>
</feature>
<feature type="chain" id="PRO_5007524142" evidence="2">
    <location>
        <begin position="20"/>
        <end position="73"/>
    </location>
</feature>
<evidence type="ECO:0000256" key="1">
    <source>
        <dbReference type="SAM" id="MobiDB-lite"/>
    </source>
</evidence>
<sequence>MPKLCIWLLPIIAYEYATAQDAKFATNILGISVGRGKQGRKSAQTGPSLGEEQHQKGGTSGVESEIQSGYSIH</sequence>
<accession>A0A146FTB5</accession>
<name>A0A146FTB5_ASPKA</name>
<evidence type="ECO:0000256" key="2">
    <source>
        <dbReference type="SAM" id="SignalP"/>
    </source>
</evidence>
<keyword evidence="2" id="KW-0732">Signal</keyword>
<proteinExistence type="predicted"/>
<feature type="compositionally biased region" description="Polar residues" evidence="1">
    <location>
        <begin position="61"/>
        <end position="73"/>
    </location>
</feature>